<dbReference type="KEGG" id="dat:HRM2_18250"/>
<dbReference type="Proteomes" id="UP000000442">
    <property type="component" value="Chromosome"/>
</dbReference>
<sequence>MNPSRILTANYNGFCIGATVALGKTSTDLLVSTLGLDPKKQTRNLEGRTSVKIITLEETGPIAVKTYCRGGLISRLNRGHYVKWGKTRPQKEMEFLIYGQNAGVKTPDPLAYITRGALFYRAWLVTRAILPHKTFATLCLSSPQQAVALMPKISRNISKLVDAGIFHVDLHPGNILISPEQEIHVVDFDKAVFYTGNRKKLIEKYQKRWSRAAIKYCFPSSICPLGLE</sequence>
<organism evidence="1 2">
    <name type="scientific">Desulforapulum autotrophicum (strain ATCC 43914 / DSM 3382 / VKM B-1955 / HRM2)</name>
    <name type="common">Desulfobacterium autotrophicum</name>
    <dbReference type="NCBI Taxonomy" id="177437"/>
    <lineage>
        <taxon>Bacteria</taxon>
        <taxon>Pseudomonadati</taxon>
        <taxon>Thermodesulfobacteriota</taxon>
        <taxon>Desulfobacteria</taxon>
        <taxon>Desulfobacterales</taxon>
        <taxon>Desulfobacteraceae</taxon>
        <taxon>Desulforapulum</taxon>
    </lineage>
</organism>
<dbReference type="OrthoDB" id="1492512at2"/>
<dbReference type="GO" id="GO:0016740">
    <property type="term" value="F:transferase activity"/>
    <property type="evidence" value="ECO:0007669"/>
    <property type="project" value="UniProtKB-KW"/>
</dbReference>
<dbReference type="RefSeq" id="WP_015903713.1">
    <property type="nucleotide sequence ID" value="NC_012108.1"/>
</dbReference>
<accession>C0QBR5</accession>
<dbReference type="eggNOG" id="COG0515">
    <property type="taxonomic scope" value="Bacteria"/>
</dbReference>
<dbReference type="HOGENOM" id="CLU_1213215_0_0_7"/>
<proteinExistence type="predicted"/>
<dbReference type="Pfam" id="PF06293">
    <property type="entry name" value="Kdo"/>
    <property type="match status" value="1"/>
</dbReference>
<dbReference type="SUPFAM" id="SSF56112">
    <property type="entry name" value="Protein kinase-like (PK-like)"/>
    <property type="match status" value="1"/>
</dbReference>
<evidence type="ECO:0000313" key="1">
    <source>
        <dbReference type="EMBL" id="ACN14927.1"/>
    </source>
</evidence>
<reference evidence="1 2" key="1">
    <citation type="journal article" date="2009" name="Environ. Microbiol.">
        <title>Genome sequence of Desulfobacterium autotrophicum HRM2, a marine sulfate reducer oxidizing organic carbon completely to carbon dioxide.</title>
        <authorList>
            <person name="Strittmatter A.W."/>
            <person name="Liesegang H."/>
            <person name="Rabus R."/>
            <person name="Decker I."/>
            <person name="Amann J."/>
            <person name="Andres S."/>
            <person name="Henne A."/>
            <person name="Fricke W.F."/>
            <person name="Martinez-Arias R."/>
            <person name="Bartels D."/>
            <person name="Goesmann A."/>
            <person name="Krause L."/>
            <person name="Puehler A."/>
            <person name="Klenk H.P."/>
            <person name="Richter M."/>
            <person name="Schuler M."/>
            <person name="Gloeckner F.O."/>
            <person name="Meyerdierks A."/>
            <person name="Gottschalk G."/>
            <person name="Amann R."/>
        </authorList>
    </citation>
    <scope>NUCLEOTIDE SEQUENCE [LARGE SCALE GENOMIC DNA]</scope>
    <source>
        <strain evidence="2">ATCC 43914 / DSM 3382 / HRM2</strain>
    </source>
</reference>
<name>C0QBR5_DESAH</name>
<dbReference type="AlphaFoldDB" id="C0QBR5"/>
<dbReference type="InterPro" id="IPR011009">
    <property type="entry name" value="Kinase-like_dom_sf"/>
</dbReference>
<keyword evidence="2" id="KW-1185">Reference proteome</keyword>
<gene>
    <name evidence="1" type="primary">kdkA</name>
    <name evidence="1" type="ordered locus">HRM2_18250</name>
</gene>
<dbReference type="Gene3D" id="1.10.510.10">
    <property type="entry name" value="Transferase(Phosphotransferase) domain 1"/>
    <property type="match status" value="1"/>
</dbReference>
<protein>
    <submittedName>
        <fullName evidence="1">KdkA</fullName>
        <ecNumber evidence="1">2.7.1.-</ecNumber>
    </submittedName>
</protein>
<keyword evidence="1" id="KW-0808">Transferase</keyword>
<dbReference type="EMBL" id="CP001087">
    <property type="protein sequence ID" value="ACN14927.1"/>
    <property type="molecule type" value="Genomic_DNA"/>
</dbReference>
<evidence type="ECO:0000313" key="2">
    <source>
        <dbReference type="Proteomes" id="UP000000442"/>
    </source>
</evidence>
<dbReference type="EC" id="2.7.1.-" evidence="1"/>
<dbReference type="STRING" id="177437.HRM2_18250"/>